<sequence>METRRSKGRARQDEFGEDVNVGVYGVSKHEGVDLQERFPCLAPLKQREAFSFYGTP</sequence>
<name>A0A2P2JH67_RHIMU</name>
<protein>
    <submittedName>
        <fullName evidence="1">Uncharacterized protein MANES_01G272600</fullName>
    </submittedName>
</protein>
<evidence type="ECO:0000313" key="1">
    <source>
        <dbReference type="EMBL" id="MBW92818.1"/>
    </source>
</evidence>
<dbReference type="AlphaFoldDB" id="A0A2P2JH67"/>
<organism evidence="1">
    <name type="scientific">Rhizophora mucronata</name>
    <name type="common">Asiatic mangrove</name>
    <dbReference type="NCBI Taxonomy" id="61149"/>
    <lineage>
        <taxon>Eukaryota</taxon>
        <taxon>Viridiplantae</taxon>
        <taxon>Streptophyta</taxon>
        <taxon>Embryophyta</taxon>
        <taxon>Tracheophyta</taxon>
        <taxon>Spermatophyta</taxon>
        <taxon>Magnoliopsida</taxon>
        <taxon>eudicotyledons</taxon>
        <taxon>Gunneridae</taxon>
        <taxon>Pentapetalae</taxon>
        <taxon>rosids</taxon>
        <taxon>fabids</taxon>
        <taxon>Malpighiales</taxon>
        <taxon>Rhizophoraceae</taxon>
        <taxon>Rhizophora</taxon>
    </lineage>
</organism>
<accession>A0A2P2JH67</accession>
<reference evidence="1" key="1">
    <citation type="submission" date="2018-02" db="EMBL/GenBank/DDBJ databases">
        <title>Rhizophora mucronata_Transcriptome.</title>
        <authorList>
            <person name="Meera S.P."/>
            <person name="Sreeshan A."/>
            <person name="Augustine A."/>
        </authorList>
    </citation>
    <scope>NUCLEOTIDE SEQUENCE</scope>
    <source>
        <tissue evidence="1">Leaf</tissue>
    </source>
</reference>
<dbReference type="EMBL" id="GGEC01012335">
    <property type="protein sequence ID" value="MBW92818.1"/>
    <property type="molecule type" value="Transcribed_RNA"/>
</dbReference>
<proteinExistence type="predicted"/>